<dbReference type="EMBL" id="AVOT02030236">
    <property type="protein sequence ID" value="MBW0523372.1"/>
    <property type="molecule type" value="Genomic_DNA"/>
</dbReference>
<accession>A0A9Q3ENW2</accession>
<dbReference type="OrthoDB" id="2515478at2759"/>
<gene>
    <name evidence="2" type="ORF">O181_063087</name>
</gene>
<dbReference type="Proteomes" id="UP000765509">
    <property type="component" value="Unassembled WGS sequence"/>
</dbReference>
<reference evidence="2" key="1">
    <citation type="submission" date="2021-03" db="EMBL/GenBank/DDBJ databases">
        <title>Draft genome sequence of rust myrtle Austropuccinia psidii MF-1, a brazilian biotype.</title>
        <authorList>
            <person name="Quecine M.C."/>
            <person name="Pachon D.M.R."/>
            <person name="Bonatelli M.L."/>
            <person name="Correr F.H."/>
            <person name="Franceschini L.M."/>
            <person name="Leite T.F."/>
            <person name="Margarido G.R.A."/>
            <person name="Almeida C.A."/>
            <person name="Ferrarezi J.A."/>
            <person name="Labate C.A."/>
        </authorList>
    </citation>
    <scope>NUCLEOTIDE SEQUENCE</scope>
    <source>
        <strain evidence="2">MF-1</strain>
    </source>
</reference>
<sequence>MEICTCPKCKEFQFTDQDGQQHQGVLLSQSACNRHWVDTEKIGPILSDIVSKNSIEEHSNKTSQLSSSESETSSSFSAQEKQTSQLIWKESQKFPRAHKPQNHHHPHSRYATQRFSDWLTWFIPEFEDLIDEWKKQVQNKNDSVSDYQQSLAWKNLYPASQQLNSSSIHLSFSLFVNWFNPLTNKLAGKQVSLGILALNCLNLPPTA</sequence>
<proteinExistence type="predicted"/>
<organism evidence="2 3">
    <name type="scientific">Austropuccinia psidii MF-1</name>
    <dbReference type="NCBI Taxonomy" id="1389203"/>
    <lineage>
        <taxon>Eukaryota</taxon>
        <taxon>Fungi</taxon>
        <taxon>Dikarya</taxon>
        <taxon>Basidiomycota</taxon>
        <taxon>Pucciniomycotina</taxon>
        <taxon>Pucciniomycetes</taxon>
        <taxon>Pucciniales</taxon>
        <taxon>Sphaerophragmiaceae</taxon>
        <taxon>Austropuccinia</taxon>
    </lineage>
</organism>
<comment type="caution">
    <text evidence="2">The sequence shown here is derived from an EMBL/GenBank/DDBJ whole genome shotgun (WGS) entry which is preliminary data.</text>
</comment>
<feature type="compositionally biased region" description="Low complexity" evidence="1">
    <location>
        <begin position="61"/>
        <end position="77"/>
    </location>
</feature>
<evidence type="ECO:0000313" key="2">
    <source>
        <dbReference type="EMBL" id="MBW0523372.1"/>
    </source>
</evidence>
<dbReference type="AlphaFoldDB" id="A0A9Q3ENW2"/>
<protein>
    <submittedName>
        <fullName evidence="2">Uncharacterized protein</fullName>
    </submittedName>
</protein>
<feature type="region of interest" description="Disordered" evidence="1">
    <location>
        <begin position="58"/>
        <end position="80"/>
    </location>
</feature>
<evidence type="ECO:0000256" key="1">
    <source>
        <dbReference type="SAM" id="MobiDB-lite"/>
    </source>
</evidence>
<name>A0A9Q3ENW2_9BASI</name>
<keyword evidence="3" id="KW-1185">Reference proteome</keyword>
<evidence type="ECO:0000313" key="3">
    <source>
        <dbReference type="Proteomes" id="UP000765509"/>
    </source>
</evidence>